<reference evidence="2 3" key="1">
    <citation type="journal article" date="2015" name="Genome Announc.">
        <title>Complete Genome Sequence of Spiroplasma litorale TN-1T (DSM 21781), a Bacterium Isolated from a Green-Eyed Horsefly (Tabanus nigrovittatus).</title>
        <authorList>
            <person name="Lo W.S."/>
            <person name="Lai Y.C."/>
            <person name="Lien Y.W."/>
            <person name="Wang T.H."/>
            <person name="Kuo C.H."/>
        </authorList>
    </citation>
    <scope>NUCLEOTIDE SEQUENCE [LARGE SCALE GENOMIC DNA]</scope>
    <source>
        <strain evidence="2 3">TN-1</strain>
    </source>
</reference>
<name>A0A0K1W1Q9_9MOLU</name>
<proteinExistence type="predicted"/>
<protein>
    <submittedName>
        <fullName evidence="2">Uncharacterized protein</fullName>
    </submittedName>
</protein>
<evidence type="ECO:0000313" key="3">
    <source>
        <dbReference type="Proteomes" id="UP000067476"/>
    </source>
</evidence>
<gene>
    <name evidence="2" type="ORF">SLITO_v1c04680</name>
</gene>
<evidence type="ECO:0000313" key="2">
    <source>
        <dbReference type="EMBL" id="AKX34121.1"/>
    </source>
</evidence>
<dbReference type="KEGG" id="sll:SLITO_v1c04680"/>
<keyword evidence="1" id="KW-0472">Membrane</keyword>
<dbReference type="PATRIC" id="fig|216942.3.peg.471"/>
<accession>A0A0K1W1Q9</accession>
<keyword evidence="3" id="KW-1185">Reference proteome</keyword>
<dbReference type="RefSeq" id="WP_075058213.1">
    <property type="nucleotide sequence ID" value="NZ_CP012357.1"/>
</dbReference>
<dbReference type="EMBL" id="CP012357">
    <property type="protein sequence ID" value="AKX34121.1"/>
    <property type="molecule type" value="Genomic_DNA"/>
</dbReference>
<evidence type="ECO:0000256" key="1">
    <source>
        <dbReference type="SAM" id="Phobius"/>
    </source>
</evidence>
<sequence length="180" mass="21756">MNYKKFFIIFILTFFLGFGFIILNKEININKNIEKNKKEEYINFKIKFNVELLNNNLLPNKILKTSNNKINSVNDFLSFNNLEKINFYFDVYENKKFYDIGEIVIFPKNDSLTKKYNRYNIDNDFFIKYGLDRKLSKSLKEIFIREDSTIEECIKIINEKYKSVKELLEFINVATYFILF</sequence>
<feature type="transmembrane region" description="Helical" evidence="1">
    <location>
        <begin position="6"/>
        <end position="23"/>
    </location>
</feature>
<keyword evidence="1" id="KW-1133">Transmembrane helix</keyword>
<dbReference type="STRING" id="216942.SLITO_v1c04680"/>
<dbReference type="Proteomes" id="UP000067476">
    <property type="component" value="Chromosome"/>
</dbReference>
<keyword evidence="1" id="KW-0812">Transmembrane</keyword>
<organism evidence="2 3">
    <name type="scientific">Spiroplasma litorale</name>
    <dbReference type="NCBI Taxonomy" id="216942"/>
    <lineage>
        <taxon>Bacteria</taxon>
        <taxon>Bacillati</taxon>
        <taxon>Mycoplasmatota</taxon>
        <taxon>Mollicutes</taxon>
        <taxon>Entomoplasmatales</taxon>
        <taxon>Spiroplasmataceae</taxon>
        <taxon>Spiroplasma</taxon>
    </lineage>
</organism>
<dbReference type="AlphaFoldDB" id="A0A0K1W1Q9"/>